<organism evidence="2 3">
    <name type="scientific">Sporomusa termitida</name>
    <dbReference type="NCBI Taxonomy" id="2377"/>
    <lineage>
        <taxon>Bacteria</taxon>
        <taxon>Bacillati</taxon>
        <taxon>Bacillota</taxon>
        <taxon>Negativicutes</taxon>
        <taxon>Selenomonadales</taxon>
        <taxon>Sporomusaceae</taxon>
        <taxon>Sporomusa</taxon>
    </lineage>
</organism>
<dbReference type="AlphaFoldDB" id="A0A517DPX8"/>
<evidence type="ECO:0000313" key="3">
    <source>
        <dbReference type="Proteomes" id="UP000320776"/>
    </source>
</evidence>
<dbReference type="InterPro" id="IPR002686">
    <property type="entry name" value="Transposase_17"/>
</dbReference>
<evidence type="ECO:0000313" key="2">
    <source>
        <dbReference type="EMBL" id="QDR79414.1"/>
    </source>
</evidence>
<dbReference type="Proteomes" id="UP000320776">
    <property type="component" value="Chromosome"/>
</dbReference>
<dbReference type="PANTHER" id="PTHR34322">
    <property type="entry name" value="TRANSPOSASE, Y1_TNP DOMAIN-CONTAINING"/>
    <property type="match status" value="1"/>
</dbReference>
<dbReference type="GO" id="GO:0004803">
    <property type="term" value="F:transposase activity"/>
    <property type="evidence" value="ECO:0007669"/>
    <property type="project" value="InterPro"/>
</dbReference>
<dbReference type="Gene3D" id="3.30.70.1290">
    <property type="entry name" value="Transposase IS200-like"/>
    <property type="match status" value="1"/>
</dbReference>
<feature type="domain" description="Transposase IS200-like" evidence="1">
    <location>
        <begin position="1"/>
        <end position="110"/>
    </location>
</feature>
<dbReference type="SUPFAM" id="SSF143422">
    <property type="entry name" value="Transposase IS200-like"/>
    <property type="match status" value="1"/>
</dbReference>
<dbReference type="InterPro" id="IPR036515">
    <property type="entry name" value="Transposase_17_sf"/>
</dbReference>
<proteinExistence type="predicted"/>
<name>A0A517DPX8_9FIRM</name>
<dbReference type="RefSeq" id="WP_170233131.1">
    <property type="nucleotide sequence ID" value="NZ_CP036259.1"/>
</dbReference>
<sequence length="250" mass="28991">MLRGNEQKAIFGANEDKDKFVKILWQKKQDSKEKLYAFCIMDNHAHLVLREDLESGDPVHTLMKRIGVAYANYYNQKLKRVGHVFQDRFRSEPVEDEAYLLSLLRYVHHNPQKAGDKRGLSYPWSSYGLYMGGPVDRSLCEVEEILELFHINKAIAQECFARFHRAVEPKTFLDVPERSDKEPAVILQELLVKHRINPEDINKRECLSALRHVIRELVQATGISLRQAAEIVGINREKLRKLVMSKEPSP</sequence>
<dbReference type="GO" id="GO:0006313">
    <property type="term" value="P:DNA transposition"/>
    <property type="evidence" value="ECO:0007669"/>
    <property type="project" value="InterPro"/>
</dbReference>
<dbReference type="GO" id="GO:0003677">
    <property type="term" value="F:DNA binding"/>
    <property type="evidence" value="ECO:0007669"/>
    <property type="project" value="InterPro"/>
</dbReference>
<accession>A0A517DPX8</accession>
<dbReference type="KEGG" id="sted:SPTER_06890"/>
<dbReference type="Pfam" id="PF01797">
    <property type="entry name" value="Y1_Tnp"/>
    <property type="match status" value="1"/>
</dbReference>
<keyword evidence="3" id="KW-1185">Reference proteome</keyword>
<dbReference type="EMBL" id="CP036259">
    <property type="protein sequence ID" value="QDR79414.1"/>
    <property type="molecule type" value="Genomic_DNA"/>
</dbReference>
<dbReference type="PANTHER" id="PTHR34322:SF2">
    <property type="entry name" value="TRANSPOSASE IS200-LIKE DOMAIN-CONTAINING PROTEIN"/>
    <property type="match status" value="1"/>
</dbReference>
<protein>
    <submittedName>
        <fullName evidence="2">Transposase IS200 like protein</fullName>
    </submittedName>
</protein>
<gene>
    <name evidence="2" type="ORF">SPTER_06890</name>
</gene>
<evidence type="ECO:0000259" key="1">
    <source>
        <dbReference type="SMART" id="SM01321"/>
    </source>
</evidence>
<dbReference type="SMART" id="SM01321">
    <property type="entry name" value="Y1_Tnp"/>
    <property type="match status" value="1"/>
</dbReference>
<reference evidence="2 3" key="1">
    <citation type="submission" date="2019-02" db="EMBL/GenBank/DDBJ databases">
        <title>Closed genome of Sporomusa termitida DSM 4440.</title>
        <authorList>
            <person name="Poehlein A."/>
            <person name="Daniel R."/>
        </authorList>
    </citation>
    <scope>NUCLEOTIDE SEQUENCE [LARGE SCALE GENOMIC DNA]</scope>
    <source>
        <strain evidence="2 3">DSM 4440</strain>
    </source>
</reference>